<evidence type="ECO:0000256" key="2">
    <source>
        <dbReference type="SAM" id="Phobius"/>
    </source>
</evidence>
<keyword evidence="1" id="KW-0732">Signal</keyword>
<dbReference type="InterPro" id="IPR027039">
    <property type="entry name" value="Crtac1"/>
</dbReference>
<feature type="domain" description="ASPIC/UnbV" evidence="3">
    <location>
        <begin position="512"/>
        <end position="577"/>
    </location>
</feature>
<accession>A0ABV7JC47</accession>
<sequence>MSRYRTFYRNTIAGLLIIVGLVAILVYVKKQPIEQSKPDREEPLSPVLMSRPEPPPISFVEEANARGIDFIPENGAVGDKWLPESMGSGVAVFDVENDGDLDLYFSNGRSWDDASPTFGRLYLNDGHARFSDHTRASGLDHSIYGTGVALGDVNRDGLMDLFVAAVGANQLYINQGNGMFQETTATLDCGNSDWSSSAGFFDYDQDGDDDLLVLNYISWSPDLDNKVNYQIEGIGKAYGPPNNFPGTQLCLFENHDGNFNDISATSGLSDQQLATSSKALGLVFWDVNQDHMLDVVVANDTVANQVFINLGNGRFSEQGGQSGIGFDAAGKATGAMGIDVAHYLNNDRTAIAIGNFGGESSSFYVSRTQLFFTDEAMISGIGAASRSVVGFGTFFFDYDLDGHLDFFQTNGHVENLIQQVESGVSYQQQNQLFWHCGLSCQPTYQLVQNAGDLSADALVGRAAAYGDLDADGDLDIIVTQVNAPTRLYINQQNTPHQWITLSLSTADHRSIIGATIEVSGTFGTQKHVYSQTRSYQSQVQPWITLGLGQNTTLPVKVTVTELNGRSHTRSFSSVNQVVNWEL</sequence>
<keyword evidence="5" id="KW-1185">Reference proteome</keyword>
<dbReference type="Proteomes" id="UP001595533">
    <property type="component" value="Unassembled WGS sequence"/>
</dbReference>
<gene>
    <name evidence="4" type="ORF">ACFODZ_15655</name>
</gene>
<name>A0ABV7JC47_9GAMM</name>
<dbReference type="Pfam" id="PF07593">
    <property type="entry name" value="UnbV_ASPIC"/>
    <property type="match status" value="1"/>
</dbReference>
<dbReference type="SUPFAM" id="SSF69318">
    <property type="entry name" value="Integrin alpha N-terminal domain"/>
    <property type="match status" value="1"/>
</dbReference>
<keyword evidence="2" id="KW-1133">Transmembrane helix</keyword>
<evidence type="ECO:0000313" key="5">
    <source>
        <dbReference type="Proteomes" id="UP001595533"/>
    </source>
</evidence>
<dbReference type="Pfam" id="PF13517">
    <property type="entry name" value="FG-GAP_3"/>
    <property type="match status" value="1"/>
</dbReference>
<evidence type="ECO:0000256" key="1">
    <source>
        <dbReference type="ARBA" id="ARBA00022729"/>
    </source>
</evidence>
<organism evidence="4 5">
    <name type="scientific">Marinicella sediminis</name>
    <dbReference type="NCBI Taxonomy" id="1792834"/>
    <lineage>
        <taxon>Bacteria</taxon>
        <taxon>Pseudomonadati</taxon>
        <taxon>Pseudomonadota</taxon>
        <taxon>Gammaproteobacteria</taxon>
        <taxon>Lysobacterales</taxon>
        <taxon>Marinicellaceae</taxon>
        <taxon>Marinicella</taxon>
    </lineage>
</organism>
<evidence type="ECO:0000259" key="3">
    <source>
        <dbReference type="Pfam" id="PF07593"/>
    </source>
</evidence>
<protein>
    <submittedName>
        <fullName evidence="4">CRTAC1 family protein</fullName>
    </submittedName>
</protein>
<keyword evidence="2" id="KW-0472">Membrane</keyword>
<dbReference type="PANTHER" id="PTHR16026:SF0">
    <property type="entry name" value="CARTILAGE ACIDIC PROTEIN 1"/>
    <property type="match status" value="1"/>
</dbReference>
<keyword evidence="2" id="KW-0812">Transmembrane</keyword>
<reference evidence="5" key="1">
    <citation type="journal article" date="2019" name="Int. J. Syst. Evol. Microbiol.">
        <title>The Global Catalogue of Microorganisms (GCM) 10K type strain sequencing project: providing services to taxonomists for standard genome sequencing and annotation.</title>
        <authorList>
            <consortium name="The Broad Institute Genomics Platform"/>
            <consortium name="The Broad Institute Genome Sequencing Center for Infectious Disease"/>
            <person name="Wu L."/>
            <person name="Ma J."/>
        </authorList>
    </citation>
    <scope>NUCLEOTIDE SEQUENCE [LARGE SCALE GENOMIC DNA]</scope>
    <source>
        <strain evidence="5">KCTC 42953</strain>
    </source>
</reference>
<evidence type="ECO:0000313" key="4">
    <source>
        <dbReference type="EMBL" id="MFC3195690.1"/>
    </source>
</evidence>
<dbReference type="InterPro" id="IPR011519">
    <property type="entry name" value="UnbV_ASPIC"/>
</dbReference>
<comment type="caution">
    <text evidence="4">The sequence shown here is derived from an EMBL/GenBank/DDBJ whole genome shotgun (WGS) entry which is preliminary data.</text>
</comment>
<dbReference type="InterPro" id="IPR013517">
    <property type="entry name" value="FG-GAP"/>
</dbReference>
<proteinExistence type="predicted"/>
<dbReference type="RefSeq" id="WP_077412345.1">
    <property type="nucleotide sequence ID" value="NZ_JBHRTS010000009.1"/>
</dbReference>
<dbReference type="InterPro" id="IPR028994">
    <property type="entry name" value="Integrin_alpha_N"/>
</dbReference>
<feature type="transmembrane region" description="Helical" evidence="2">
    <location>
        <begin position="7"/>
        <end position="28"/>
    </location>
</feature>
<dbReference type="EMBL" id="JBHRTS010000009">
    <property type="protein sequence ID" value="MFC3195690.1"/>
    <property type="molecule type" value="Genomic_DNA"/>
</dbReference>
<dbReference type="Gene3D" id="2.130.10.130">
    <property type="entry name" value="Integrin alpha, N-terminal"/>
    <property type="match status" value="1"/>
</dbReference>
<dbReference type="PANTHER" id="PTHR16026">
    <property type="entry name" value="CARTILAGE ACIDIC PROTEIN 1"/>
    <property type="match status" value="1"/>
</dbReference>